<keyword evidence="4 7" id="KW-0663">Pyridoxal phosphate</keyword>
<dbReference type="Gene3D" id="3.40.640.10">
    <property type="entry name" value="Type I PLP-dependent aspartate aminotransferase-like (Major domain)"/>
    <property type="match status" value="1"/>
</dbReference>
<keyword evidence="2 7" id="KW-0032">Aminotransferase</keyword>
<evidence type="ECO:0000256" key="1">
    <source>
        <dbReference type="ARBA" id="ARBA00001933"/>
    </source>
</evidence>
<organism evidence="11 12">
    <name type="scientific">Nitrosococcus wardiae</name>
    <dbReference type="NCBI Taxonomy" id="1814290"/>
    <lineage>
        <taxon>Bacteria</taxon>
        <taxon>Pseudomonadati</taxon>
        <taxon>Pseudomonadota</taxon>
        <taxon>Gammaproteobacteria</taxon>
        <taxon>Chromatiales</taxon>
        <taxon>Chromatiaceae</taxon>
        <taxon>Nitrosococcus</taxon>
    </lineage>
</organism>
<dbReference type="InterPro" id="IPR015424">
    <property type="entry name" value="PyrdxlP-dep_Trfase"/>
</dbReference>
<dbReference type="Gene3D" id="3.90.1150.10">
    <property type="entry name" value="Aspartate Aminotransferase, domain 1"/>
    <property type="match status" value="1"/>
</dbReference>
<evidence type="ECO:0000256" key="9">
    <source>
        <dbReference type="PIRSR" id="PIRSR000524-50"/>
    </source>
</evidence>
<dbReference type="EMBL" id="CP038033">
    <property type="protein sequence ID" value="QBQ55991.1"/>
    <property type="molecule type" value="Genomic_DNA"/>
</dbReference>
<dbReference type="HAMAP" id="MF_01376">
    <property type="entry name" value="PhnW_aminotrans_5"/>
    <property type="match status" value="1"/>
</dbReference>
<dbReference type="Proteomes" id="UP000294325">
    <property type="component" value="Chromosome"/>
</dbReference>
<comment type="catalytic activity">
    <reaction evidence="6 7">
        <text>(2-aminoethyl)phosphonate + pyruvate = phosphonoacetaldehyde + L-alanine</text>
        <dbReference type="Rhea" id="RHEA:17021"/>
        <dbReference type="ChEBI" id="CHEBI:15361"/>
        <dbReference type="ChEBI" id="CHEBI:57418"/>
        <dbReference type="ChEBI" id="CHEBI:57972"/>
        <dbReference type="ChEBI" id="CHEBI:58383"/>
        <dbReference type="EC" id="2.6.1.37"/>
    </reaction>
</comment>
<evidence type="ECO:0000256" key="2">
    <source>
        <dbReference type="ARBA" id="ARBA00022576"/>
    </source>
</evidence>
<comment type="subunit">
    <text evidence="7">Homodimer.</text>
</comment>
<dbReference type="OrthoDB" id="9766472at2"/>
<gene>
    <name evidence="7" type="primary">phnW</name>
    <name evidence="11" type="ORF">E3U44_16835</name>
</gene>
<feature type="binding site" evidence="8">
    <location>
        <position position="332"/>
    </location>
    <ligand>
        <name>substrate</name>
    </ligand>
</feature>
<dbReference type="InterPro" id="IPR015422">
    <property type="entry name" value="PyrdxlP-dep_Trfase_small"/>
</dbReference>
<proteinExistence type="inferred from homology"/>
<dbReference type="PANTHER" id="PTHR42778">
    <property type="entry name" value="2-AMINOETHYLPHOSPHONATE--PYRUVATE TRANSAMINASE"/>
    <property type="match status" value="1"/>
</dbReference>
<keyword evidence="12" id="KW-1185">Reference proteome</keyword>
<evidence type="ECO:0000313" key="11">
    <source>
        <dbReference type="EMBL" id="QBQ55991.1"/>
    </source>
</evidence>
<dbReference type="PIRSF" id="PIRSF000524">
    <property type="entry name" value="SPT"/>
    <property type="match status" value="1"/>
</dbReference>
<dbReference type="InterPro" id="IPR015421">
    <property type="entry name" value="PyrdxlP-dep_Trfase_major"/>
</dbReference>
<name>A0A4P7C0N1_9GAMM</name>
<keyword evidence="5 7" id="KW-0670">Pyruvate</keyword>
<evidence type="ECO:0000259" key="10">
    <source>
        <dbReference type="Pfam" id="PF00266"/>
    </source>
</evidence>
<evidence type="ECO:0000256" key="3">
    <source>
        <dbReference type="ARBA" id="ARBA00022679"/>
    </source>
</evidence>
<reference evidence="11 12" key="1">
    <citation type="submission" date="2019-03" db="EMBL/GenBank/DDBJ databases">
        <title>The genome sequence of Nitrosococcus wardiae strain D1FHST reveals the archetypal metabolic capacity of ammonia-oxidizing Gammaproteobacteria.</title>
        <authorList>
            <person name="Wang L."/>
            <person name="Lim C.K."/>
            <person name="Hanson T.E."/>
            <person name="Dang H."/>
            <person name="Klotz M.G."/>
        </authorList>
    </citation>
    <scope>NUCLEOTIDE SEQUENCE [LARGE SCALE GENOMIC DNA]</scope>
    <source>
        <strain evidence="11 12">D1FHS</strain>
    </source>
</reference>
<dbReference type="KEGG" id="nwr:E3U44_16835"/>
<evidence type="ECO:0000256" key="8">
    <source>
        <dbReference type="PIRSR" id="PIRSR000524-1"/>
    </source>
</evidence>
<protein>
    <recommendedName>
        <fullName evidence="7">2-aminoethylphosphonate--pyruvate transaminase</fullName>
        <ecNumber evidence="7">2.6.1.37</ecNumber>
    </recommendedName>
    <alternativeName>
        <fullName evidence="7">2-aminoethylphosphonate aminotransferase</fullName>
    </alternativeName>
    <alternativeName>
        <fullName evidence="7">AEP transaminase</fullName>
        <shortName evidence="7">AEPT</shortName>
    </alternativeName>
</protein>
<dbReference type="EC" id="2.6.1.37" evidence="7"/>
<dbReference type="GO" id="GO:0047304">
    <property type="term" value="F:2-aminoethylphosphonate-pyruvate transaminase activity"/>
    <property type="evidence" value="ECO:0007669"/>
    <property type="project" value="UniProtKB-UniRule"/>
</dbReference>
<keyword evidence="3 7" id="KW-0808">Transferase</keyword>
<comment type="function">
    <text evidence="7">Involved in phosphonate degradation.</text>
</comment>
<comment type="similarity">
    <text evidence="7">Belongs to the class-V pyridoxal-phosphate-dependent aminotransferase family. PhnW subfamily.</text>
</comment>
<dbReference type="SUPFAM" id="SSF53383">
    <property type="entry name" value="PLP-dependent transferases"/>
    <property type="match status" value="1"/>
</dbReference>
<dbReference type="InterPro" id="IPR012703">
    <property type="entry name" value="NH2EtPonate_pyrv_transaminase"/>
</dbReference>
<accession>A0A4P7C0N1</accession>
<evidence type="ECO:0000313" key="12">
    <source>
        <dbReference type="Proteomes" id="UP000294325"/>
    </source>
</evidence>
<dbReference type="Pfam" id="PF00266">
    <property type="entry name" value="Aminotran_5"/>
    <property type="match status" value="1"/>
</dbReference>
<dbReference type="InterPro" id="IPR000192">
    <property type="entry name" value="Aminotrans_V_dom"/>
</dbReference>
<feature type="modified residue" description="N6-(pyridoxal phosphate)lysine" evidence="7 9">
    <location>
        <position position="190"/>
    </location>
</feature>
<feature type="domain" description="Aminotransferase class V" evidence="10">
    <location>
        <begin position="23"/>
        <end position="290"/>
    </location>
</feature>
<evidence type="ECO:0000256" key="4">
    <source>
        <dbReference type="ARBA" id="ARBA00022898"/>
    </source>
</evidence>
<dbReference type="NCBIfam" id="TIGR03301">
    <property type="entry name" value="PhnW-AepZ"/>
    <property type="match status" value="1"/>
</dbReference>
<dbReference type="RefSeq" id="WP_134359245.1">
    <property type="nucleotide sequence ID" value="NZ_CP038033.1"/>
</dbReference>
<evidence type="ECO:0000256" key="5">
    <source>
        <dbReference type="ARBA" id="ARBA00023317"/>
    </source>
</evidence>
<sequence>MILLNPGPVNLSERVRAALLRPDLCHRETEFADLQDEIRERLLALYELDPERWAAVLLSGSGTAAMEAMVSSLVPAQGKLLVIENGVYGERLSKIAQIYGIAHGTLPHRWGAEIDIQRLEQILNEDSAITHVAVVHHETTTGRLNDLAAIGSLCHQHHTQLLVDGVSSFGAEALAFEDWGINALAATANKCLHGIPGAAFVVVRRDSLPTNSPQRSLYLDLAVYCREQDRRSTPFTPAVQSFYGLLEALRELAEDGNWQARGEHYRRLAELVADGLNSLGIESLLPRESSSCVLRAYHLPATLNYQKLHDQLKHQGFVIYAGQGGLETQIFRVSTMGAVSEQDMKHFVTTMEKILGQK</sequence>
<dbReference type="AlphaFoldDB" id="A0A4P7C0N1"/>
<evidence type="ECO:0000256" key="6">
    <source>
        <dbReference type="ARBA" id="ARBA00049460"/>
    </source>
</evidence>
<evidence type="ECO:0000256" key="7">
    <source>
        <dbReference type="HAMAP-Rule" id="MF_01376"/>
    </source>
</evidence>
<comment type="cofactor">
    <cofactor evidence="1 7 9">
        <name>pyridoxal 5'-phosphate</name>
        <dbReference type="ChEBI" id="CHEBI:597326"/>
    </cofactor>
</comment>
<dbReference type="PANTHER" id="PTHR42778:SF1">
    <property type="entry name" value="2-AMINOETHYLPHOSPHONATE--PYRUVATE TRANSAMINASE"/>
    <property type="match status" value="1"/>
</dbReference>
<dbReference type="InterPro" id="IPR024169">
    <property type="entry name" value="SP_NH2Trfase/AEP_transaminase"/>
</dbReference>
<dbReference type="GO" id="GO:0019700">
    <property type="term" value="P:organic phosphonate catabolic process"/>
    <property type="evidence" value="ECO:0007669"/>
    <property type="project" value="InterPro"/>
</dbReference>